<accession>A0A284SD16</accession>
<sequence length="26" mass="2861">MAERPTVVVTKYENDVKPKQAVASLS</sequence>
<keyword evidence="2" id="KW-1185">Reference proteome</keyword>
<evidence type="ECO:0000313" key="1">
    <source>
        <dbReference type="EMBL" id="SJL18876.1"/>
    </source>
</evidence>
<reference evidence="2" key="1">
    <citation type="journal article" date="2017" name="Nat. Ecol. Evol.">
        <title>Genome expansion and lineage-specific genetic innovations in the forest pathogenic fungi Armillaria.</title>
        <authorList>
            <person name="Sipos G."/>
            <person name="Prasanna A.N."/>
            <person name="Walter M.C."/>
            <person name="O'Connor E."/>
            <person name="Balint B."/>
            <person name="Krizsan K."/>
            <person name="Kiss B."/>
            <person name="Hess J."/>
            <person name="Varga T."/>
            <person name="Slot J."/>
            <person name="Riley R."/>
            <person name="Boka B."/>
            <person name="Rigling D."/>
            <person name="Barry K."/>
            <person name="Lee J."/>
            <person name="Mihaltcheva S."/>
            <person name="LaButti K."/>
            <person name="Lipzen A."/>
            <person name="Waldron R."/>
            <person name="Moloney N.M."/>
            <person name="Sperisen C."/>
            <person name="Kredics L."/>
            <person name="Vagvoelgyi C."/>
            <person name="Patrignani A."/>
            <person name="Fitzpatrick D."/>
            <person name="Nagy I."/>
            <person name="Doyle S."/>
            <person name="Anderson J.B."/>
            <person name="Grigoriev I.V."/>
            <person name="Gueldener U."/>
            <person name="Muensterkoetter M."/>
            <person name="Nagy L.G."/>
        </authorList>
    </citation>
    <scope>NUCLEOTIDE SEQUENCE [LARGE SCALE GENOMIC DNA]</scope>
    <source>
        <strain evidence="2">C18/9</strain>
    </source>
</reference>
<name>A0A284SD16_ARMOS</name>
<dbReference type="Proteomes" id="UP000219338">
    <property type="component" value="Unassembled WGS sequence"/>
</dbReference>
<gene>
    <name evidence="1" type="ORF">ARMOST_22478</name>
</gene>
<dbReference type="EMBL" id="FUEG01000073">
    <property type="protein sequence ID" value="SJL18876.1"/>
    <property type="molecule type" value="Genomic_DNA"/>
</dbReference>
<dbReference type="AlphaFoldDB" id="A0A284SD16"/>
<protein>
    <submittedName>
        <fullName evidence="1">Uncharacterized protein</fullName>
    </submittedName>
</protein>
<organism evidence="1 2">
    <name type="scientific">Armillaria ostoyae</name>
    <name type="common">Armillaria root rot fungus</name>
    <dbReference type="NCBI Taxonomy" id="47428"/>
    <lineage>
        <taxon>Eukaryota</taxon>
        <taxon>Fungi</taxon>
        <taxon>Dikarya</taxon>
        <taxon>Basidiomycota</taxon>
        <taxon>Agaricomycotina</taxon>
        <taxon>Agaricomycetes</taxon>
        <taxon>Agaricomycetidae</taxon>
        <taxon>Agaricales</taxon>
        <taxon>Marasmiineae</taxon>
        <taxon>Physalacriaceae</taxon>
        <taxon>Armillaria</taxon>
    </lineage>
</organism>
<proteinExistence type="predicted"/>
<evidence type="ECO:0000313" key="2">
    <source>
        <dbReference type="Proteomes" id="UP000219338"/>
    </source>
</evidence>